<dbReference type="Pfam" id="PF14163">
    <property type="entry name" value="SieB"/>
    <property type="match status" value="1"/>
</dbReference>
<gene>
    <name evidence="2" type="ORF">BI364_15825</name>
</gene>
<dbReference type="EMBL" id="CP017415">
    <property type="protein sequence ID" value="AOU99811.1"/>
    <property type="molecule type" value="Genomic_DNA"/>
</dbReference>
<keyword evidence="1" id="KW-1133">Transmembrane helix</keyword>
<feature type="transmembrane region" description="Helical" evidence="1">
    <location>
        <begin position="12"/>
        <end position="32"/>
    </location>
</feature>
<dbReference type="RefSeq" id="WP_070080150.1">
    <property type="nucleotide sequence ID" value="NZ_CP017415.1"/>
</dbReference>
<dbReference type="AlphaFoldDB" id="A0A1D8ITK1"/>
<protein>
    <recommendedName>
        <fullName evidence="4">Superinfection exclusion protein B</fullName>
    </recommendedName>
</protein>
<evidence type="ECO:0000256" key="1">
    <source>
        <dbReference type="SAM" id="Phobius"/>
    </source>
</evidence>
<evidence type="ECO:0000313" key="3">
    <source>
        <dbReference type="Proteomes" id="UP000095401"/>
    </source>
</evidence>
<dbReference type="KEGG" id="aprs:BI364_15825"/>
<feature type="transmembrane region" description="Helical" evidence="1">
    <location>
        <begin position="52"/>
        <end position="73"/>
    </location>
</feature>
<keyword evidence="1" id="KW-0812">Transmembrane</keyword>
<keyword evidence="1" id="KW-0472">Membrane</keyword>
<evidence type="ECO:0008006" key="4">
    <source>
        <dbReference type="Google" id="ProtNLM"/>
    </source>
</evidence>
<accession>A0A1D8ITK1</accession>
<organism evidence="2 3">
    <name type="scientific">Acidihalobacter yilgarnensis</name>
    <dbReference type="NCBI Taxonomy" id="2819280"/>
    <lineage>
        <taxon>Bacteria</taxon>
        <taxon>Pseudomonadati</taxon>
        <taxon>Pseudomonadota</taxon>
        <taxon>Gammaproteobacteria</taxon>
        <taxon>Chromatiales</taxon>
        <taxon>Ectothiorhodospiraceae</taxon>
        <taxon>Acidihalobacter</taxon>
    </lineage>
</organism>
<evidence type="ECO:0000313" key="2">
    <source>
        <dbReference type="EMBL" id="AOU99811.1"/>
    </source>
</evidence>
<dbReference type="InterPro" id="IPR025982">
    <property type="entry name" value="SieB"/>
</dbReference>
<name>A0A1D8ITK1_9GAMM</name>
<sequence>MDKLTALAEYFRKVPAAFLIAVLTVLGLVLFLPDHYAKILAIDAFRSQYRVFIGPTFLLVFAFSIARLFTYLARTYTARKLLKERKELLHKLTPEEKGYLVPYILNQQNSVYVGMDDGIMAGLRKKGITYLAANMGDLRNGFAFNLQPWAREYLQGNPQLLDSYAGHPMTPGQKLHSRWYS</sequence>
<proteinExistence type="predicted"/>
<keyword evidence="3" id="KW-1185">Reference proteome</keyword>
<dbReference type="Proteomes" id="UP000095401">
    <property type="component" value="Chromosome"/>
</dbReference>
<reference evidence="3" key="1">
    <citation type="submission" date="2016-09" db="EMBL/GenBank/DDBJ databases">
        <title>Acidihalobacter prosperus F5.</title>
        <authorList>
            <person name="Khaleque H.N."/>
            <person name="Ramsay J.P."/>
            <person name="Kaksonen A.H."/>
            <person name="Boxall N.J."/>
            <person name="Watkin E.L.J."/>
        </authorList>
    </citation>
    <scope>NUCLEOTIDE SEQUENCE [LARGE SCALE GENOMIC DNA]</scope>
    <source>
        <strain evidence="3">F5</strain>
    </source>
</reference>